<sequence>MAIHAPAYPPLPTSLDDAILKHPNHHILFRNRVYALPTSSRPESEVIINLAAVGALDARTQRGPLPPKVNPGSRAKVHAKQGSLSMFMAMPVDIIYEIFSHLHPMDLLTLSYTSRSLRNILLAPHARTAVWAVALNGSLYTPPPCPPDMHERQYTKLVFENWCQVCGNNPLSPSILPQSSTFVCI</sequence>
<feature type="domain" description="F-box" evidence="1">
    <location>
        <begin position="84"/>
        <end position="134"/>
    </location>
</feature>
<gene>
    <name evidence="2" type="ORF">D9613_007962</name>
</gene>
<comment type="caution">
    <text evidence="2">The sequence shown here is derived from an EMBL/GenBank/DDBJ whole genome shotgun (WGS) entry which is preliminary data.</text>
</comment>
<proteinExistence type="predicted"/>
<dbReference type="CDD" id="cd22150">
    <property type="entry name" value="F-box_CeFBXA-like"/>
    <property type="match status" value="1"/>
</dbReference>
<evidence type="ECO:0000259" key="1">
    <source>
        <dbReference type="PROSITE" id="PS50181"/>
    </source>
</evidence>
<dbReference type="PROSITE" id="PS50181">
    <property type="entry name" value="FBOX"/>
    <property type="match status" value="1"/>
</dbReference>
<dbReference type="InterPro" id="IPR036047">
    <property type="entry name" value="F-box-like_dom_sf"/>
</dbReference>
<reference evidence="2 3" key="1">
    <citation type="submission" date="2019-12" db="EMBL/GenBank/DDBJ databases">
        <authorList>
            <person name="Floudas D."/>
            <person name="Bentzer J."/>
            <person name="Ahren D."/>
            <person name="Johansson T."/>
            <person name="Persson P."/>
            <person name="Tunlid A."/>
        </authorList>
    </citation>
    <scope>NUCLEOTIDE SEQUENCE [LARGE SCALE GENOMIC DNA]</scope>
    <source>
        <strain evidence="2 3">CBS 102.39</strain>
    </source>
</reference>
<dbReference type="SUPFAM" id="SSF81383">
    <property type="entry name" value="F-box domain"/>
    <property type="match status" value="1"/>
</dbReference>
<name>A0A8H4QMG2_9AGAR</name>
<dbReference type="AlphaFoldDB" id="A0A8H4QMG2"/>
<dbReference type="SMART" id="SM00256">
    <property type="entry name" value="FBOX"/>
    <property type="match status" value="1"/>
</dbReference>
<dbReference type="Proteomes" id="UP000521872">
    <property type="component" value="Unassembled WGS sequence"/>
</dbReference>
<protein>
    <recommendedName>
        <fullName evidence="1">F-box domain-containing protein</fullName>
    </recommendedName>
</protein>
<accession>A0A8H4QMG2</accession>
<organism evidence="2 3">
    <name type="scientific">Agrocybe pediades</name>
    <dbReference type="NCBI Taxonomy" id="84607"/>
    <lineage>
        <taxon>Eukaryota</taxon>
        <taxon>Fungi</taxon>
        <taxon>Dikarya</taxon>
        <taxon>Basidiomycota</taxon>
        <taxon>Agaricomycotina</taxon>
        <taxon>Agaricomycetes</taxon>
        <taxon>Agaricomycetidae</taxon>
        <taxon>Agaricales</taxon>
        <taxon>Agaricineae</taxon>
        <taxon>Strophariaceae</taxon>
        <taxon>Agrocybe</taxon>
    </lineage>
</organism>
<dbReference type="InterPro" id="IPR001810">
    <property type="entry name" value="F-box_dom"/>
</dbReference>
<dbReference type="EMBL" id="JAACJL010000045">
    <property type="protein sequence ID" value="KAF4613850.1"/>
    <property type="molecule type" value="Genomic_DNA"/>
</dbReference>
<evidence type="ECO:0000313" key="2">
    <source>
        <dbReference type="EMBL" id="KAF4613850.1"/>
    </source>
</evidence>
<keyword evidence="3" id="KW-1185">Reference proteome</keyword>
<dbReference type="Pfam" id="PF00646">
    <property type="entry name" value="F-box"/>
    <property type="match status" value="1"/>
</dbReference>
<evidence type="ECO:0000313" key="3">
    <source>
        <dbReference type="Proteomes" id="UP000521872"/>
    </source>
</evidence>